<dbReference type="AlphaFoldDB" id="A0A4U5PNE7"/>
<feature type="region of interest" description="Disordered" evidence="1">
    <location>
        <begin position="466"/>
        <end position="486"/>
    </location>
</feature>
<feature type="compositionally biased region" description="Low complexity" evidence="1">
    <location>
        <begin position="516"/>
        <end position="533"/>
    </location>
</feature>
<feature type="region of interest" description="Disordered" evidence="1">
    <location>
        <begin position="509"/>
        <end position="533"/>
    </location>
</feature>
<organism evidence="2">
    <name type="scientific">Populus alba</name>
    <name type="common">White poplar</name>
    <dbReference type="NCBI Taxonomy" id="43335"/>
    <lineage>
        <taxon>Eukaryota</taxon>
        <taxon>Viridiplantae</taxon>
        <taxon>Streptophyta</taxon>
        <taxon>Embryophyta</taxon>
        <taxon>Tracheophyta</taxon>
        <taxon>Spermatophyta</taxon>
        <taxon>Magnoliopsida</taxon>
        <taxon>eudicotyledons</taxon>
        <taxon>Gunneridae</taxon>
        <taxon>Pentapetalae</taxon>
        <taxon>rosids</taxon>
        <taxon>fabids</taxon>
        <taxon>Malpighiales</taxon>
        <taxon>Salicaceae</taxon>
        <taxon>Saliceae</taxon>
        <taxon>Populus</taxon>
    </lineage>
</organism>
<feature type="region of interest" description="Disordered" evidence="1">
    <location>
        <begin position="110"/>
        <end position="143"/>
    </location>
</feature>
<sequence>MIPATVPVTRAKPLGGVGSCLSAAAGAQRTLICKRSCQPIGSHQTRPTAWRDVTIPANRVPVTRSKPFGRVGAAYPRLRACARSTLICQRSCQPIGKPQRAQRLGAMSRFRPPSPGPAPKPLGRVGAAYPRRGRGALTSRARSKVLAADARLSACRERPGGGGRNPCPSPAPSRWERGWGTAYPRSRAWGLNRIPLVPRCWQPQRRPTAWRYDSPRAKVLASPNAPNGLAATSRQRWPLPVLASWRPGRRVWCGPPSFGDCEESCTAWACRIQLPALVPKVLALVAIPKLLRDVARCEAWPPSSELRQMAPNDCPLLLPPAALSLRDPLRPPRLVACPFEIPPRPAACCLSLRDPFASPSGVLLVPSRSFRVQRCGHDSLSGCFPLALVACGSLVGIVVRVYAESHERYWAVRVGRLRACAPELSACCPHHSQPKALGALRARAGFLCCVTHFGGILNVKLSLSAARPPRGRRGEPSSGARVPVRAESPNWPNARVGSCFRMRNAMPARGPPPCRPSRSSRSCSIRTTSSPSRPLVSSASGIVRVVVSPRNATWLILPVVICLSQRLSHACVSMN</sequence>
<name>A0A4U5PNE7_POPAL</name>
<accession>A0A4U5PNE7</accession>
<gene>
    <name evidence="2" type="ORF">D5086_0000205290</name>
</gene>
<evidence type="ECO:0000313" key="2">
    <source>
        <dbReference type="EMBL" id="TKR98223.1"/>
    </source>
</evidence>
<protein>
    <submittedName>
        <fullName evidence="2">Uncharacterized protein</fullName>
    </submittedName>
</protein>
<evidence type="ECO:0000256" key="1">
    <source>
        <dbReference type="SAM" id="MobiDB-lite"/>
    </source>
</evidence>
<reference evidence="2" key="1">
    <citation type="submission" date="2018-10" db="EMBL/GenBank/DDBJ databases">
        <title>Population genomic analysis revealed the cold adaptation of white poplar.</title>
        <authorList>
            <person name="Liu Y.-J."/>
        </authorList>
    </citation>
    <scope>NUCLEOTIDE SEQUENCE [LARGE SCALE GENOMIC DNA]</scope>
    <source>
        <strain evidence="2">PAL-ZL1</strain>
    </source>
</reference>
<comment type="caution">
    <text evidence="2">The sequence shown here is derived from an EMBL/GenBank/DDBJ whole genome shotgun (WGS) entry which is preliminary data.</text>
</comment>
<proteinExistence type="predicted"/>
<dbReference type="EMBL" id="RCHU01000685">
    <property type="protein sequence ID" value="TKR98223.1"/>
    <property type="molecule type" value="Genomic_DNA"/>
</dbReference>